<proteinExistence type="predicted"/>
<dbReference type="EMBL" id="JAHHGZ010000013">
    <property type="protein sequence ID" value="MBW4668519.1"/>
    <property type="molecule type" value="Genomic_DNA"/>
</dbReference>
<dbReference type="InterPro" id="IPR007657">
    <property type="entry name" value="Glycosyltransferase_61"/>
</dbReference>
<feature type="domain" description="Glycosyltransferase 61 catalytic" evidence="4">
    <location>
        <begin position="165"/>
        <end position="339"/>
    </location>
</feature>
<evidence type="ECO:0000256" key="1">
    <source>
        <dbReference type="ARBA" id="ARBA00022676"/>
    </source>
</evidence>
<gene>
    <name evidence="5" type="ORF">KME60_14100</name>
</gene>
<sequence>MKTVKQLYQRIFSYHLRGQIKLIVFKLFRKLQILSLLNKIGFLAANRYLPLNGNNIEEVLGVSNGHTQTYKIVEDIITTEPANHLSEQVLNEIQPFAAVTETVVLDTRDCGFSFRNNYILDRKLNVIGGYRIEFEKLPIYIQTLSNATRLSGTVAYLSESEPSNYYHWMCATLPLIRFYQKFYNLADIDFFYVGQFPLSGFHEETLRKAGISMRQVIQKACTADRLVAAISSRFMGVNDPVSEEAYRFTRSLFQNECHRGAEKEKIRIYVPRGNVSRRRVINETAVIDLLSAYGFQTVEMDGKTVKEQAEIFSRAEAIVAPHGAALTNLLFAQPLTTVIEIIPNGFTNNCFYVLANYGKLNYLYLQGENIGQTKDAHHRDIYVDIQKLEKICQMSLRKLNYC</sequence>
<name>A0A951UT34_9CYAN</name>
<evidence type="ECO:0000259" key="4">
    <source>
        <dbReference type="Pfam" id="PF04577"/>
    </source>
</evidence>
<organism evidence="5 6">
    <name type="scientific">Cyanomargarita calcarea GSE-NOS-MK-12-04C</name>
    <dbReference type="NCBI Taxonomy" id="2839659"/>
    <lineage>
        <taxon>Bacteria</taxon>
        <taxon>Bacillati</taxon>
        <taxon>Cyanobacteriota</taxon>
        <taxon>Cyanophyceae</taxon>
        <taxon>Nostocales</taxon>
        <taxon>Cyanomargaritaceae</taxon>
        <taxon>Cyanomargarita</taxon>
    </lineage>
</organism>
<dbReference type="AlphaFoldDB" id="A0A951UT34"/>
<dbReference type="Pfam" id="PF04577">
    <property type="entry name" value="Glyco_transf_61"/>
    <property type="match status" value="1"/>
</dbReference>
<dbReference type="InterPro" id="IPR049625">
    <property type="entry name" value="Glyco_transf_61_cat"/>
</dbReference>
<dbReference type="PANTHER" id="PTHR20961">
    <property type="entry name" value="GLYCOSYLTRANSFERASE"/>
    <property type="match status" value="1"/>
</dbReference>
<dbReference type="GO" id="GO:0016757">
    <property type="term" value="F:glycosyltransferase activity"/>
    <property type="evidence" value="ECO:0007669"/>
    <property type="project" value="UniProtKB-KW"/>
</dbReference>
<comment type="caution">
    <text evidence="5">The sequence shown here is derived from an EMBL/GenBank/DDBJ whole genome shotgun (WGS) entry which is preliminary data.</text>
</comment>
<evidence type="ECO:0000256" key="2">
    <source>
        <dbReference type="ARBA" id="ARBA00022679"/>
    </source>
</evidence>
<reference evidence="5" key="2">
    <citation type="journal article" date="2022" name="Microbiol. Resour. Announc.">
        <title>Metagenome Sequencing to Explore Phylogenomics of Terrestrial Cyanobacteria.</title>
        <authorList>
            <person name="Ward R.D."/>
            <person name="Stajich J.E."/>
            <person name="Johansen J.R."/>
            <person name="Huntemann M."/>
            <person name="Clum A."/>
            <person name="Foster B."/>
            <person name="Foster B."/>
            <person name="Roux S."/>
            <person name="Palaniappan K."/>
            <person name="Varghese N."/>
            <person name="Mukherjee S."/>
            <person name="Reddy T.B.K."/>
            <person name="Daum C."/>
            <person name="Copeland A."/>
            <person name="Chen I.A."/>
            <person name="Ivanova N.N."/>
            <person name="Kyrpides N.C."/>
            <person name="Shapiro N."/>
            <person name="Eloe-Fadrosh E.A."/>
            <person name="Pietrasiak N."/>
        </authorList>
    </citation>
    <scope>NUCLEOTIDE SEQUENCE</scope>
    <source>
        <strain evidence="5">GSE-NOS-MK-12-04C</strain>
    </source>
</reference>
<evidence type="ECO:0000313" key="5">
    <source>
        <dbReference type="EMBL" id="MBW4668519.1"/>
    </source>
</evidence>
<protein>
    <submittedName>
        <fullName evidence="5">Glycosyltransferase family 61 protein</fullName>
    </submittedName>
</protein>
<evidence type="ECO:0000256" key="3">
    <source>
        <dbReference type="ARBA" id="ARBA00023180"/>
    </source>
</evidence>
<evidence type="ECO:0000313" key="6">
    <source>
        <dbReference type="Proteomes" id="UP000729701"/>
    </source>
</evidence>
<keyword evidence="3" id="KW-0325">Glycoprotein</keyword>
<accession>A0A951UT34</accession>
<keyword evidence="2" id="KW-0808">Transferase</keyword>
<reference evidence="5" key="1">
    <citation type="submission" date="2021-05" db="EMBL/GenBank/DDBJ databases">
        <authorList>
            <person name="Pietrasiak N."/>
            <person name="Ward R."/>
            <person name="Stajich J.E."/>
            <person name="Kurbessoian T."/>
        </authorList>
    </citation>
    <scope>NUCLEOTIDE SEQUENCE</scope>
    <source>
        <strain evidence="5">GSE-NOS-MK-12-04C</strain>
    </source>
</reference>
<keyword evidence="1" id="KW-0328">Glycosyltransferase</keyword>
<dbReference type="Proteomes" id="UP000729701">
    <property type="component" value="Unassembled WGS sequence"/>
</dbReference>